<dbReference type="PANTHER" id="PTHR39697:SF1">
    <property type="entry name" value="RICIN B LECTIN DOMAIN-CONTAINING PROTEIN"/>
    <property type="match status" value="1"/>
</dbReference>
<accession>A0ABY6V0E9</accession>
<keyword evidence="2" id="KW-1185">Reference proteome</keyword>
<sequence length="224" mass="24283">MGTEADLQKRFDLIFAVDQTHFLSNKNPKREKNHIALLSLTACIMKMSTLSNDGSSLNEKFSSSFGSSTPTVSDSILGDGVGSAPEHGRTYLIIESSTGRAISVPGALVGGDRLLLQAPSEGFPAKKQWLCVERDGYLGFQNPASGRFMGHDGNWEGGGICGIRASSTVLEQWEFFTLRPHPEGGNLLLSPHTPFRLNVVTTSADGKGLEVRQNGKTTWRFIKV</sequence>
<reference evidence="1 2" key="1">
    <citation type="submission" date="2019-06" db="EMBL/GenBank/DDBJ databases">
        <authorList>
            <person name="Broberg M."/>
        </authorList>
    </citation>
    <scope>NUCLEOTIDE SEQUENCE [LARGE SCALE GENOMIC DNA]</scope>
</reference>
<evidence type="ECO:0000313" key="2">
    <source>
        <dbReference type="Proteomes" id="UP000766486"/>
    </source>
</evidence>
<dbReference type="EMBL" id="CABFNS010000936">
    <property type="protein sequence ID" value="VUC37054.1"/>
    <property type="molecule type" value="Genomic_DNA"/>
</dbReference>
<dbReference type="SUPFAM" id="SSF50370">
    <property type="entry name" value="Ricin B-like lectins"/>
    <property type="match status" value="1"/>
</dbReference>
<comment type="caution">
    <text evidence="1">The sequence shown here is derived from an EMBL/GenBank/DDBJ whole genome shotgun (WGS) entry which is preliminary data.</text>
</comment>
<organism evidence="1 2">
    <name type="scientific">Bionectria ochroleuca</name>
    <name type="common">Gliocladium roseum</name>
    <dbReference type="NCBI Taxonomy" id="29856"/>
    <lineage>
        <taxon>Eukaryota</taxon>
        <taxon>Fungi</taxon>
        <taxon>Dikarya</taxon>
        <taxon>Ascomycota</taxon>
        <taxon>Pezizomycotina</taxon>
        <taxon>Sordariomycetes</taxon>
        <taxon>Hypocreomycetidae</taxon>
        <taxon>Hypocreales</taxon>
        <taxon>Bionectriaceae</taxon>
        <taxon>Clonostachys</taxon>
    </lineage>
</organism>
<name>A0ABY6V0E9_BIOOC</name>
<dbReference type="Proteomes" id="UP000766486">
    <property type="component" value="Unassembled WGS sequence"/>
</dbReference>
<protein>
    <recommendedName>
        <fullName evidence="3">Fascin domain-containing protein</fullName>
    </recommendedName>
</protein>
<gene>
    <name evidence="1" type="ORF">CLO192961_LOCUS462822</name>
</gene>
<evidence type="ECO:0008006" key="3">
    <source>
        <dbReference type="Google" id="ProtNLM"/>
    </source>
</evidence>
<dbReference type="InterPro" id="IPR035992">
    <property type="entry name" value="Ricin_B-like_lectins"/>
</dbReference>
<evidence type="ECO:0000313" key="1">
    <source>
        <dbReference type="EMBL" id="VUC37054.1"/>
    </source>
</evidence>
<dbReference type="PANTHER" id="PTHR39697">
    <property type="entry name" value="RICIN B LECTIN DOMAIN-CONTAINING PROTEIN-RELATED"/>
    <property type="match status" value="1"/>
</dbReference>
<proteinExistence type="predicted"/>